<reference evidence="9 10" key="1">
    <citation type="submission" date="2015-10" db="EMBL/GenBank/DDBJ databases">
        <authorList>
            <person name="Ju K.-S."/>
            <person name="Doroghazi J.R."/>
            <person name="Metcalf W.W."/>
        </authorList>
    </citation>
    <scope>NUCLEOTIDE SEQUENCE [LARGE SCALE GENOMIC DNA]</scope>
    <source>
        <strain evidence="9 10">NRRL B-24793</strain>
    </source>
</reference>
<evidence type="ECO:0000313" key="9">
    <source>
        <dbReference type="EMBL" id="KUJ45407.1"/>
    </source>
</evidence>
<feature type="transmembrane region" description="Helical" evidence="7">
    <location>
        <begin position="229"/>
        <end position="249"/>
    </location>
</feature>
<keyword evidence="10" id="KW-1185">Reference proteome</keyword>
<evidence type="ECO:0000256" key="2">
    <source>
        <dbReference type="ARBA" id="ARBA00007362"/>
    </source>
</evidence>
<feature type="transmembrane region" description="Helical" evidence="7">
    <location>
        <begin position="136"/>
        <end position="156"/>
    </location>
</feature>
<feature type="transmembrane region" description="Helical" evidence="7">
    <location>
        <begin position="261"/>
        <end position="280"/>
    </location>
</feature>
<evidence type="ECO:0000256" key="1">
    <source>
        <dbReference type="ARBA" id="ARBA00004651"/>
    </source>
</evidence>
<keyword evidence="5 7" id="KW-1133">Transmembrane helix</keyword>
<dbReference type="Proteomes" id="UP000053246">
    <property type="component" value="Unassembled WGS sequence"/>
</dbReference>
<feature type="transmembrane region" description="Helical" evidence="7">
    <location>
        <begin position="18"/>
        <end position="39"/>
    </location>
</feature>
<evidence type="ECO:0000256" key="3">
    <source>
        <dbReference type="ARBA" id="ARBA00022475"/>
    </source>
</evidence>
<comment type="caution">
    <text evidence="9">The sequence shown here is derived from an EMBL/GenBank/DDBJ whole genome shotgun (WGS) entry which is preliminary data.</text>
</comment>
<dbReference type="SUPFAM" id="SSF103481">
    <property type="entry name" value="Multidrug resistance efflux transporter EmrE"/>
    <property type="match status" value="2"/>
</dbReference>
<dbReference type="EMBL" id="LMWI01000002">
    <property type="protein sequence ID" value="KUJ45407.1"/>
    <property type="molecule type" value="Genomic_DNA"/>
</dbReference>
<feature type="transmembrane region" description="Helical" evidence="7">
    <location>
        <begin position="196"/>
        <end position="217"/>
    </location>
</feature>
<feature type="domain" description="EamA" evidence="8">
    <location>
        <begin position="16"/>
        <end position="152"/>
    </location>
</feature>
<dbReference type="GO" id="GO:0005886">
    <property type="term" value="C:plasma membrane"/>
    <property type="evidence" value="ECO:0007669"/>
    <property type="project" value="UniProtKB-SubCell"/>
</dbReference>
<evidence type="ECO:0000313" key="10">
    <source>
        <dbReference type="Proteomes" id="UP000053246"/>
    </source>
</evidence>
<organism evidence="9 10">
    <name type="scientific">Micromonospora maris</name>
    <dbReference type="NCBI Taxonomy" id="1003110"/>
    <lineage>
        <taxon>Bacteria</taxon>
        <taxon>Bacillati</taxon>
        <taxon>Actinomycetota</taxon>
        <taxon>Actinomycetes</taxon>
        <taxon>Micromonosporales</taxon>
        <taxon>Micromonosporaceae</taxon>
        <taxon>Micromonospora</taxon>
    </lineage>
</organism>
<dbReference type="InterPro" id="IPR050638">
    <property type="entry name" value="AA-Vitamin_Transporters"/>
</dbReference>
<comment type="subcellular location">
    <subcellularLocation>
        <location evidence="1">Cell membrane</location>
        <topology evidence="1">Multi-pass membrane protein</topology>
    </subcellularLocation>
</comment>
<keyword evidence="3" id="KW-1003">Cell membrane</keyword>
<gene>
    <name evidence="9" type="ORF">ADL17_20265</name>
</gene>
<dbReference type="InterPro" id="IPR000620">
    <property type="entry name" value="EamA_dom"/>
</dbReference>
<dbReference type="PANTHER" id="PTHR32322">
    <property type="entry name" value="INNER MEMBRANE TRANSPORTER"/>
    <property type="match status" value="1"/>
</dbReference>
<keyword evidence="6 7" id="KW-0472">Membrane</keyword>
<dbReference type="Pfam" id="PF00892">
    <property type="entry name" value="EamA"/>
    <property type="match status" value="2"/>
</dbReference>
<feature type="transmembrane region" description="Helical" evidence="7">
    <location>
        <begin position="286"/>
        <end position="304"/>
    </location>
</feature>
<protein>
    <recommendedName>
        <fullName evidence="8">EamA domain-containing protein</fullName>
    </recommendedName>
</protein>
<dbReference type="InterPro" id="IPR037185">
    <property type="entry name" value="EmrE-like"/>
</dbReference>
<evidence type="ECO:0000256" key="6">
    <source>
        <dbReference type="ARBA" id="ARBA00023136"/>
    </source>
</evidence>
<sequence length="333" mass="33371">MTSENCVNTRTPSIGRGILYICVAAIAWGTGGAVAAILYATSGLGPIAVSFWRFAGGVLLLLTVHLLVRGRTPASGEVNWRQVVVTGVGLAVYQTAYFAAVGYAGLAIATVVTLGAGPILIATGSHLLVGERLGRSGTVLVAMALAGLVLLVGGGTDGAGSAPMPGLLCALLSAAGYAGVTLLGRKVGRDGTSGSPQITTLGGFAVGMVCLFPLALVEGLLPTSGETGQVLGLLAYLGLVPTALAYRLFFAGLATVRATTTSVVALVEPVTAAVIAVLLLHERLTVPAVAGSAILLGAVVALTIGERRAVRLGHVADSGLSLPGQRNSEERAV</sequence>
<comment type="similarity">
    <text evidence="2">Belongs to the EamA transporter family.</text>
</comment>
<feature type="transmembrane region" description="Helical" evidence="7">
    <location>
        <begin position="162"/>
        <end position="184"/>
    </location>
</feature>
<evidence type="ECO:0000256" key="5">
    <source>
        <dbReference type="ARBA" id="ARBA00022989"/>
    </source>
</evidence>
<feature type="transmembrane region" description="Helical" evidence="7">
    <location>
        <begin position="80"/>
        <end position="100"/>
    </location>
</feature>
<accession>A0A9X0I281</accession>
<feature type="transmembrane region" description="Helical" evidence="7">
    <location>
        <begin position="106"/>
        <end position="129"/>
    </location>
</feature>
<dbReference type="PANTHER" id="PTHR32322:SF18">
    <property type="entry name" value="S-ADENOSYLMETHIONINE_S-ADENOSYLHOMOCYSTEINE TRANSPORTER"/>
    <property type="match status" value="1"/>
</dbReference>
<proteinExistence type="inferred from homology"/>
<evidence type="ECO:0000259" key="8">
    <source>
        <dbReference type="Pfam" id="PF00892"/>
    </source>
</evidence>
<feature type="transmembrane region" description="Helical" evidence="7">
    <location>
        <begin position="51"/>
        <end position="68"/>
    </location>
</feature>
<evidence type="ECO:0000256" key="4">
    <source>
        <dbReference type="ARBA" id="ARBA00022692"/>
    </source>
</evidence>
<evidence type="ECO:0000256" key="7">
    <source>
        <dbReference type="SAM" id="Phobius"/>
    </source>
</evidence>
<name>A0A9X0I281_9ACTN</name>
<feature type="domain" description="EamA" evidence="8">
    <location>
        <begin position="165"/>
        <end position="302"/>
    </location>
</feature>
<dbReference type="AlphaFoldDB" id="A0A9X0I281"/>
<keyword evidence="4 7" id="KW-0812">Transmembrane</keyword>